<evidence type="ECO:0000256" key="10">
    <source>
        <dbReference type="ARBA" id="ARBA00023136"/>
    </source>
</evidence>
<comment type="similarity">
    <text evidence="2 14">Belongs to the DsbB family.</text>
</comment>
<evidence type="ECO:0000256" key="7">
    <source>
        <dbReference type="ARBA" id="ARBA00022982"/>
    </source>
</evidence>
<keyword evidence="9 14" id="KW-0560">Oxidoreductase</keyword>
<dbReference type="PANTHER" id="PTHR36570">
    <property type="entry name" value="DISULFIDE BOND FORMATION PROTEIN B"/>
    <property type="match status" value="1"/>
</dbReference>
<dbReference type="PANTHER" id="PTHR36570:SF3">
    <property type="entry name" value="DISULFIDE BOND FORMATION PROTEIN B"/>
    <property type="match status" value="1"/>
</dbReference>
<evidence type="ECO:0000313" key="17">
    <source>
        <dbReference type="Proteomes" id="UP001595722"/>
    </source>
</evidence>
<comment type="caution">
    <text evidence="14">Lacks conserved residue(s) required for the propagation of feature annotation.</text>
</comment>
<evidence type="ECO:0000256" key="11">
    <source>
        <dbReference type="ARBA" id="ARBA00023157"/>
    </source>
</evidence>
<keyword evidence="8 14" id="KW-1133">Transmembrane helix</keyword>
<dbReference type="Pfam" id="PF02600">
    <property type="entry name" value="DsbB"/>
    <property type="match status" value="1"/>
</dbReference>
<keyword evidence="10 14" id="KW-0472">Membrane</keyword>
<dbReference type="Gene3D" id="1.20.1550.10">
    <property type="entry name" value="DsbB-like"/>
    <property type="match status" value="1"/>
</dbReference>
<reference evidence="17" key="1">
    <citation type="journal article" date="2019" name="Int. J. Syst. Evol. Microbiol.">
        <title>The Global Catalogue of Microorganisms (GCM) 10K type strain sequencing project: providing services to taxonomists for standard genome sequencing and annotation.</title>
        <authorList>
            <consortium name="The Broad Institute Genomics Platform"/>
            <consortium name="The Broad Institute Genome Sequencing Center for Infectious Disease"/>
            <person name="Wu L."/>
            <person name="Ma J."/>
        </authorList>
    </citation>
    <scope>NUCLEOTIDE SEQUENCE [LARGE SCALE GENOMIC DNA]</scope>
    <source>
        <strain evidence="17">KCTC 42424</strain>
    </source>
</reference>
<dbReference type="InterPro" id="IPR050183">
    <property type="entry name" value="DsbB"/>
</dbReference>
<feature type="topological domain" description="Cytoplasmic" evidence="14">
    <location>
        <begin position="1"/>
        <end position="23"/>
    </location>
</feature>
<keyword evidence="7 14" id="KW-0249">Electron transport</keyword>
<accession>A0ABV7VZM8</accession>
<feature type="transmembrane region" description="Helical" evidence="15">
    <location>
        <begin position="54"/>
        <end position="73"/>
    </location>
</feature>
<proteinExistence type="inferred from homology"/>
<evidence type="ECO:0000256" key="14">
    <source>
        <dbReference type="HAMAP-Rule" id="MF_00286"/>
    </source>
</evidence>
<evidence type="ECO:0000256" key="2">
    <source>
        <dbReference type="ARBA" id="ARBA00008823"/>
    </source>
</evidence>
<evidence type="ECO:0000256" key="13">
    <source>
        <dbReference type="ARBA" id="ARBA00023284"/>
    </source>
</evidence>
<evidence type="ECO:0000313" key="16">
    <source>
        <dbReference type="EMBL" id="MFC3681946.1"/>
    </source>
</evidence>
<feature type="disulfide bond" description="Redox-active" evidence="14">
    <location>
        <begin position="50"/>
        <end position="53"/>
    </location>
</feature>
<feature type="transmembrane region" description="Helical" evidence="15">
    <location>
        <begin position="157"/>
        <end position="177"/>
    </location>
</feature>
<keyword evidence="12 14" id="KW-0143">Chaperone</keyword>
<keyword evidence="11 14" id="KW-1015">Disulfide bond</keyword>
<comment type="function">
    <text evidence="14">Required for disulfide bond formation in some periplasmic proteins. Acts by oxidizing the DsbA protein.</text>
</comment>
<dbReference type="RefSeq" id="WP_376868680.1">
    <property type="nucleotide sequence ID" value="NZ_JBHRYB010000025.1"/>
</dbReference>
<evidence type="ECO:0000256" key="6">
    <source>
        <dbReference type="ARBA" id="ARBA00022692"/>
    </source>
</evidence>
<evidence type="ECO:0000256" key="8">
    <source>
        <dbReference type="ARBA" id="ARBA00022989"/>
    </source>
</evidence>
<feature type="transmembrane region" description="Helical" evidence="15">
    <location>
        <begin position="80"/>
        <end position="98"/>
    </location>
</feature>
<comment type="caution">
    <text evidence="16">The sequence shown here is derived from an EMBL/GenBank/DDBJ whole genome shotgun (WGS) entry which is preliminary data.</text>
</comment>
<evidence type="ECO:0000256" key="5">
    <source>
        <dbReference type="ARBA" id="ARBA00022519"/>
    </source>
</evidence>
<sequence>MTSLQNNQRPAHWFSNPQWLHWGYLAGFLTCVGLMAAAYYFEYMLYLDPCPLCMAQRLGTVLIGVGFLLAFVSRSRRLPLTAALVFTLAAAIFSFWLADHQVWMQSLPPEDVPACGPSVDYLIETLPLSELISVMLNGDGNCAEVVWSLWGLGMAEWTRICFGGFILAAAFALFHVLRAYRRAD</sequence>
<feature type="topological domain" description="Cytoplasmic" evidence="14">
    <location>
        <begin position="176"/>
        <end position="184"/>
    </location>
</feature>
<protein>
    <recommendedName>
        <fullName evidence="14">Disulfide bond formation protein B</fullName>
    </recommendedName>
    <alternativeName>
        <fullName evidence="14">Disulfide oxidoreductase</fullName>
    </alternativeName>
</protein>
<evidence type="ECO:0000256" key="3">
    <source>
        <dbReference type="ARBA" id="ARBA00022448"/>
    </source>
</evidence>
<keyword evidence="17" id="KW-1185">Reference proteome</keyword>
<dbReference type="SUPFAM" id="SSF158442">
    <property type="entry name" value="DsbB-like"/>
    <property type="match status" value="1"/>
</dbReference>
<keyword evidence="4 14" id="KW-1003">Cell membrane</keyword>
<keyword evidence="13 14" id="KW-0676">Redox-active center</keyword>
<dbReference type="EMBL" id="JBHRYB010000025">
    <property type="protein sequence ID" value="MFC3681946.1"/>
    <property type="molecule type" value="Genomic_DNA"/>
</dbReference>
<feature type="topological domain" description="Periplasmic" evidence="14">
    <location>
        <begin position="41"/>
        <end position="58"/>
    </location>
</feature>
<keyword evidence="6 14" id="KW-0812">Transmembrane</keyword>
<feature type="topological domain" description="Cytoplasmic" evidence="14">
    <location>
        <begin position="76"/>
        <end position="81"/>
    </location>
</feature>
<dbReference type="InterPro" id="IPR023380">
    <property type="entry name" value="DsbB-like_sf"/>
</dbReference>
<dbReference type="InterPro" id="IPR022920">
    <property type="entry name" value="Disulphide_bond_form_DsbB"/>
</dbReference>
<gene>
    <name evidence="14" type="primary">dsbB</name>
    <name evidence="16" type="ORF">ACFOMG_17725</name>
</gene>
<evidence type="ECO:0000256" key="1">
    <source>
        <dbReference type="ARBA" id="ARBA00004429"/>
    </source>
</evidence>
<comment type="subcellular location">
    <subcellularLocation>
        <location evidence="1">Cell inner membrane</location>
        <topology evidence="1">Multi-pass membrane protein</topology>
    </subcellularLocation>
    <subcellularLocation>
        <location evidence="14">Cell membrane</location>
        <topology evidence="14">Multi-pass membrane protein</topology>
    </subcellularLocation>
</comment>
<evidence type="ECO:0000256" key="15">
    <source>
        <dbReference type="SAM" id="Phobius"/>
    </source>
</evidence>
<dbReference type="HAMAP" id="MF_00286">
    <property type="entry name" value="DsbB"/>
    <property type="match status" value="1"/>
</dbReference>
<evidence type="ECO:0000256" key="12">
    <source>
        <dbReference type="ARBA" id="ARBA00023186"/>
    </source>
</evidence>
<keyword evidence="3 14" id="KW-0813">Transport</keyword>
<dbReference type="InterPro" id="IPR003752">
    <property type="entry name" value="DiS_bond_form_DsbB/BdbC"/>
</dbReference>
<dbReference type="Proteomes" id="UP001595722">
    <property type="component" value="Unassembled WGS sequence"/>
</dbReference>
<feature type="transmembrane region" description="Helical" evidence="15">
    <location>
        <begin position="21"/>
        <end position="42"/>
    </location>
</feature>
<evidence type="ECO:0000256" key="4">
    <source>
        <dbReference type="ARBA" id="ARBA00022475"/>
    </source>
</evidence>
<keyword evidence="5" id="KW-0997">Cell inner membrane</keyword>
<name>A0ABV7VZM8_9GAMM</name>
<organism evidence="16 17">
    <name type="scientific">Bacterioplanoides pacificum</name>
    <dbReference type="NCBI Taxonomy" id="1171596"/>
    <lineage>
        <taxon>Bacteria</taxon>
        <taxon>Pseudomonadati</taxon>
        <taxon>Pseudomonadota</taxon>
        <taxon>Gammaproteobacteria</taxon>
        <taxon>Oceanospirillales</taxon>
        <taxon>Oceanospirillaceae</taxon>
        <taxon>Bacterioplanoides</taxon>
    </lineage>
</organism>
<evidence type="ECO:0000256" key="9">
    <source>
        <dbReference type="ARBA" id="ARBA00023002"/>
    </source>
</evidence>